<evidence type="ECO:0000313" key="2">
    <source>
        <dbReference type="Proteomes" id="UP001595868"/>
    </source>
</evidence>
<organism evidence="1 2">
    <name type="scientific">Micromonospora zhanjiangensis</name>
    <dbReference type="NCBI Taxonomy" id="1522057"/>
    <lineage>
        <taxon>Bacteria</taxon>
        <taxon>Bacillati</taxon>
        <taxon>Actinomycetota</taxon>
        <taxon>Actinomycetes</taxon>
        <taxon>Micromonosporales</taxon>
        <taxon>Micromonosporaceae</taxon>
        <taxon>Micromonospora</taxon>
    </lineage>
</organism>
<keyword evidence="2" id="KW-1185">Reference proteome</keyword>
<dbReference type="RefSeq" id="WP_377548612.1">
    <property type="nucleotide sequence ID" value="NZ_JBHSBN010000015.1"/>
</dbReference>
<proteinExistence type="predicted"/>
<protein>
    <recommendedName>
        <fullName evidence="3">Transposase</fullName>
    </recommendedName>
</protein>
<dbReference type="EMBL" id="JBHSBN010000015">
    <property type="protein sequence ID" value="MFC4108408.1"/>
    <property type="molecule type" value="Genomic_DNA"/>
</dbReference>
<name>A0ABV8KQS8_9ACTN</name>
<reference evidence="2" key="1">
    <citation type="journal article" date="2019" name="Int. J. Syst. Evol. Microbiol.">
        <title>The Global Catalogue of Microorganisms (GCM) 10K type strain sequencing project: providing services to taxonomists for standard genome sequencing and annotation.</title>
        <authorList>
            <consortium name="The Broad Institute Genomics Platform"/>
            <consortium name="The Broad Institute Genome Sequencing Center for Infectious Disease"/>
            <person name="Wu L."/>
            <person name="Ma J."/>
        </authorList>
    </citation>
    <scope>NUCLEOTIDE SEQUENCE [LARGE SCALE GENOMIC DNA]</scope>
    <source>
        <strain evidence="2">2902at01</strain>
    </source>
</reference>
<accession>A0ABV8KQS8</accession>
<evidence type="ECO:0008006" key="3">
    <source>
        <dbReference type="Google" id="ProtNLM"/>
    </source>
</evidence>
<dbReference type="Proteomes" id="UP001595868">
    <property type="component" value="Unassembled WGS sequence"/>
</dbReference>
<gene>
    <name evidence="1" type="ORF">ACFOX0_21050</name>
</gene>
<evidence type="ECO:0000313" key="1">
    <source>
        <dbReference type="EMBL" id="MFC4108408.1"/>
    </source>
</evidence>
<comment type="caution">
    <text evidence="1">The sequence shown here is derived from an EMBL/GenBank/DDBJ whole genome shotgun (WGS) entry which is preliminary data.</text>
</comment>
<sequence>MEQRLTCHGWVWLTGYVLSATGEALEKREIFVQLEGLQRNK</sequence>